<sequence length="141" mass="15626">MSGFGDEVPSGPATRLKEFGESIAESTVERVGRGVSRIQEERPLPYDVLESNDAYLIVFDAPGVRRQDVQVRFLDSEVKVRIDRFRDFHEGFEMRFPGRGLALDGSAPIPQDVAVDPGDATATVTDDGTLEVHLPKRHTDE</sequence>
<comment type="similarity">
    <text evidence="1 2">Belongs to the small heat shock protein (HSP20) family.</text>
</comment>
<evidence type="ECO:0000256" key="1">
    <source>
        <dbReference type="PROSITE-ProRule" id="PRU00285"/>
    </source>
</evidence>
<evidence type="ECO:0000256" key="2">
    <source>
        <dbReference type="RuleBase" id="RU003616"/>
    </source>
</evidence>
<dbReference type="InterPro" id="IPR002068">
    <property type="entry name" value="A-crystallin/Hsp20_dom"/>
</dbReference>
<feature type="domain" description="SHSP" evidence="3">
    <location>
        <begin position="37"/>
        <end position="141"/>
    </location>
</feature>
<dbReference type="Proteomes" id="UP000653099">
    <property type="component" value="Unassembled WGS sequence"/>
</dbReference>
<dbReference type="Gene3D" id="2.60.40.790">
    <property type="match status" value="1"/>
</dbReference>
<protein>
    <submittedName>
        <fullName evidence="4">Heat-shock protein Hsp20</fullName>
    </submittedName>
</protein>
<name>A0A830EBD1_9EURY</name>
<organism evidence="4 5">
    <name type="scientific">Halobellus salinus</name>
    <dbReference type="NCBI Taxonomy" id="931585"/>
    <lineage>
        <taxon>Archaea</taxon>
        <taxon>Methanobacteriati</taxon>
        <taxon>Methanobacteriota</taxon>
        <taxon>Stenosarchaea group</taxon>
        <taxon>Halobacteria</taxon>
        <taxon>Halobacteriales</taxon>
        <taxon>Haloferacaceae</taxon>
        <taxon>Halobellus</taxon>
    </lineage>
</organism>
<comment type="caution">
    <text evidence="4">The sequence shown here is derived from an EMBL/GenBank/DDBJ whole genome shotgun (WGS) entry which is preliminary data.</text>
</comment>
<proteinExistence type="inferred from homology"/>
<dbReference type="AlphaFoldDB" id="A0A830EBD1"/>
<dbReference type="OrthoDB" id="210205at2157"/>
<accession>A0A830EBD1</accession>
<dbReference type="SUPFAM" id="SSF49764">
    <property type="entry name" value="HSP20-like chaperones"/>
    <property type="match status" value="1"/>
</dbReference>
<reference evidence="4" key="2">
    <citation type="submission" date="2020-09" db="EMBL/GenBank/DDBJ databases">
        <authorList>
            <person name="Sun Q."/>
            <person name="Ohkuma M."/>
        </authorList>
    </citation>
    <scope>NUCLEOTIDE SEQUENCE</scope>
    <source>
        <strain evidence="4">JCM 14359</strain>
    </source>
</reference>
<dbReference type="EMBL" id="BMOC01000011">
    <property type="protein sequence ID" value="GGJ09413.1"/>
    <property type="molecule type" value="Genomic_DNA"/>
</dbReference>
<gene>
    <name evidence="4" type="ORF">GCM10008995_19070</name>
</gene>
<dbReference type="CDD" id="cd06464">
    <property type="entry name" value="ACD_sHsps-like"/>
    <property type="match status" value="1"/>
</dbReference>
<dbReference type="InterPro" id="IPR008978">
    <property type="entry name" value="HSP20-like_chaperone"/>
</dbReference>
<dbReference type="Pfam" id="PF00011">
    <property type="entry name" value="HSP20"/>
    <property type="match status" value="1"/>
</dbReference>
<dbReference type="PROSITE" id="PS01031">
    <property type="entry name" value="SHSP"/>
    <property type="match status" value="1"/>
</dbReference>
<keyword evidence="5" id="KW-1185">Reference proteome</keyword>
<reference evidence="4" key="1">
    <citation type="journal article" date="2014" name="Int. J. Syst. Evol. Microbiol.">
        <title>Complete genome sequence of Corynebacterium casei LMG S-19264T (=DSM 44701T), isolated from a smear-ripened cheese.</title>
        <authorList>
            <consortium name="US DOE Joint Genome Institute (JGI-PGF)"/>
            <person name="Walter F."/>
            <person name="Albersmeier A."/>
            <person name="Kalinowski J."/>
            <person name="Ruckert C."/>
        </authorList>
    </citation>
    <scope>NUCLEOTIDE SEQUENCE</scope>
    <source>
        <strain evidence="4">JCM 14359</strain>
    </source>
</reference>
<evidence type="ECO:0000313" key="4">
    <source>
        <dbReference type="EMBL" id="GGJ09413.1"/>
    </source>
</evidence>
<evidence type="ECO:0000259" key="3">
    <source>
        <dbReference type="PROSITE" id="PS01031"/>
    </source>
</evidence>
<evidence type="ECO:0000313" key="5">
    <source>
        <dbReference type="Proteomes" id="UP000653099"/>
    </source>
</evidence>